<feature type="region of interest" description="Disordered" evidence="8">
    <location>
        <begin position="279"/>
        <end position="344"/>
    </location>
</feature>
<dbReference type="Gene3D" id="3.10.390.10">
    <property type="entry name" value="SAND domain-like"/>
    <property type="match status" value="2"/>
</dbReference>
<dbReference type="GO" id="GO:0000981">
    <property type="term" value="F:DNA-binding transcription factor activity, RNA polymerase II-specific"/>
    <property type="evidence" value="ECO:0007669"/>
    <property type="project" value="TreeGrafter"/>
</dbReference>
<dbReference type="AlphaFoldDB" id="A0A9D3PH43"/>
<dbReference type="InterPro" id="IPR036427">
    <property type="entry name" value="Bromodomain-like_sf"/>
</dbReference>
<evidence type="ECO:0000256" key="1">
    <source>
        <dbReference type="ARBA" id="ARBA00022553"/>
    </source>
</evidence>
<dbReference type="Gene3D" id="1.20.920.10">
    <property type="entry name" value="Bromodomain-like"/>
    <property type="match status" value="1"/>
</dbReference>
<evidence type="ECO:0000259" key="12">
    <source>
        <dbReference type="PROSITE" id="PS51414"/>
    </source>
</evidence>
<dbReference type="Pfam" id="PF00439">
    <property type="entry name" value="Bromodomain"/>
    <property type="match status" value="1"/>
</dbReference>
<dbReference type="SMART" id="SM00258">
    <property type="entry name" value="SAND"/>
    <property type="match status" value="2"/>
</dbReference>
<evidence type="ECO:0000259" key="9">
    <source>
        <dbReference type="PROSITE" id="PS50014"/>
    </source>
</evidence>
<proteinExistence type="predicted"/>
<evidence type="ECO:0000256" key="2">
    <source>
        <dbReference type="ARBA" id="ARBA00022723"/>
    </source>
</evidence>
<feature type="domain" description="PHD-type" evidence="10">
    <location>
        <begin position="444"/>
        <end position="492"/>
    </location>
</feature>
<accession>A0A9D3PH43</accession>
<dbReference type="OrthoDB" id="1870062at2759"/>
<dbReference type="InterPro" id="IPR004865">
    <property type="entry name" value="HSR_dom"/>
</dbReference>
<dbReference type="PANTHER" id="PTHR46386">
    <property type="entry name" value="NUCLEAR BODY PROTEIN SP140"/>
    <property type="match status" value="1"/>
</dbReference>
<dbReference type="InterPro" id="IPR001487">
    <property type="entry name" value="Bromodomain"/>
</dbReference>
<dbReference type="PANTHER" id="PTHR46386:SF1">
    <property type="entry name" value="NUCLEAR BODY PROTEIN SP140-LIKE PROTEIN"/>
    <property type="match status" value="1"/>
</dbReference>
<dbReference type="SMART" id="SM00297">
    <property type="entry name" value="BROMO"/>
    <property type="match status" value="1"/>
</dbReference>
<dbReference type="SUPFAM" id="SSF63763">
    <property type="entry name" value="SAND domain-like"/>
    <property type="match status" value="2"/>
</dbReference>
<feature type="compositionally biased region" description="Basic and acidic residues" evidence="8">
    <location>
        <begin position="117"/>
        <end position="136"/>
    </location>
</feature>
<dbReference type="GO" id="GO:0003677">
    <property type="term" value="F:DNA binding"/>
    <property type="evidence" value="ECO:0007669"/>
    <property type="project" value="InterPro"/>
</dbReference>
<dbReference type="InterPro" id="IPR010919">
    <property type="entry name" value="SAND-like_dom_sf"/>
</dbReference>
<evidence type="ECO:0000313" key="13">
    <source>
        <dbReference type="EMBL" id="KAG7460090.1"/>
    </source>
</evidence>
<dbReference type="InterPro" id="IPR013083">
    <property type="entry name" value="Znf_RING/FYVE/PHD"/>
</dbReference>
<evidence type="ECO:0000256" key="8">
    <source>
        <dbReference type="SAM" id="MobiDB-lite"/>
    </source>
</evidence>
<feature type="domain" description="SAND" evidence="11">
    <location>
        <begin position="337"/>
        <end position="420"/>
    </location>
</feature>
<keyword evidence="14" id="KW-1185">Reference proteome</keyword>
<reference evidence="13" key="1">
    <citation type="submission" date="2021-01" db="EMBL/GenBank/DDBJ databases">
        <authorList>
            <person name="Zahm M."/>
            <person name="Roques C."/>
            <person name="Cabau C."/>
            <person name="Klopp C."/>
            <person name="Donnadieu C."/>
            <person name="Jouanno E."/>
            <person name="Lampietro C."/>
            <person name="Louis A."/>
            <person name="Herpin A."/>
            <person name="Echchiki A."/>
            <person name="Berthelot C."/>
            <person name="Parey E."/>
            <person name="Roest-Crollius H."/>
            <person name="Braasch I."/>
            <person name="Postlethwait J."/>
            <person name="Bobe J."/>
            <person name="Montfort J."/>
            <person name="Bouchez O."/>
            <person name="Begum T."/>
            <person name="Mejri S."/>
            <person name="Adams A."/>
            <person name="Chen W.-J."/>
            <person name="Guiguen Y."/>
        </authorList>
    </citation>
    <scope>NUCLEOTIDE SEQUENCE</scope>
    <source>
        <strain evidence="13">YG-15Mar2019-1</strain>
        <tissue evidence="13">Brain</tissue>
    </source>
</reference>
<dbReference type="GO" id="GO:0005634">
    <property type="term" value="C:nucleus"/>
    <property type="evidence" value="ECO:0007669"/>
    <property type="project" value="InterPro"/>
</dbReference>
<evidence type="ECO:0000259" key="11">
    <source>
        <dbReference type="PROSITE" id="PS50864"/>
    </source>
</evidence>
<dbReference type="InterPro" id="IPR019787">
    <property type="entry name" value="Znf_PHD-finger"/>
</dbReference>
<evidence type="ECO:0000259" key="10">
    <source>
        <dbReference type="PROSITE" id="PS50016"/>
    </source>
</evidence>
<gene>
    <name evidence="13" type="ORF">MATL_G00217430</name>
</gene>
<dbReference type="PROSITE" id="PS50864">
    <property type="entry name" value="SAND"/>
    <property type="match status" value="2"/>
</dbReference>
<sequence>MDPLDFLTDEELLRFFHCKKTEMSCIEQPRTFLNQLRDYNLVPEDIYKKVTRMKSKQQRERGVYQLLDWLETERPHCIKVFWKCVFEDHIMQLYPALRLLRNSLQDGSFSFIENLPEKEETSENKKEEDKKKLVEKKGKKRKQSVEEEEEEAGPSSPCTPKQRKNQLKHSFSSPLRKGEKEDIWNWPIYKTQLPVTCGDKKGSLNRDKLARGEKCILAEERWFSPQGFEEFGGRKSSKNWKISIRCLNTPLQKLIQEGHLKCPTFIRCQRAATQSEERRRLFPSSRCESSISVSDTDSEKGEEEEEDDEEEDEEEEEEKENGDKEQEDDDDGGEERHDDVDLSRFGGPYLPVTCGSAEGILKKDRFASGPLGKCIRTADRWLTPADFVKEDPAFADSFWKRSILCKGEPLSFLIERKVLQPHSLLCKCKLCSGQEEHLLEQQNDDDCFVCDGPGSLVCCDKCPRAFHSACHLPPVDESLLGPEWLCTYCVMTESQGWYYESDRTLSQALNSRVSDFMLQCQHLLLQLYNSDKERVFSLNPCLMVTGYRNFIKNPMWLDKVAENLQNERYSTVREFVADILLIFDNCAAFNKNNEFGEMGARLKQLFDREFHRIFRVQQ</sequence>
<dbReference type="PROSITE" id="PS51414">
    <property type="entry name" value="HSR"/>
    <property type="match status" value="1"/>
</dbReference>
<dbReference type="SUPFAM" id="SSF47370">
    <property type="entry name" value="Bromodomain"/>
    <property type="match status" value="1"/>
</dbReference>
<protein>
    <recommendedName>
        <fullName evidence="15">Nuclear body protein SP140-like protein</fullName>
    </recommendedName>
</protein>
<feature type="domain" description="HSR" evidence="12">
    <location>
        <begin position="1"/>
        <end position="109"/>
    </location>
</feature>
<dbReference type="PRINTS" id="PR00503">
    <property type="entry name" value="BROMODOMAIN"/>
</dbReference>
<dbReference type="InterPro" id="IPR001965">
    <property type="entry name" value="Znf_PHD"/>
</dbReference>
<keyword evidence="5 6" id="KW-0103">Bromodomain</keyword>
<evidence type="ECO:0000256" key="5">
    <source>
        <dbReference type="ARBA" id="ARBA00023117"/>
    </source>
</evidence>
<dbReference type="SMART" id="SM00249">
    <property type="entry name" value="PHD"/>
    <property type="match status" value="1"/>
</dbReference>
<keyword evidence="2" id="KW-0479">Metal-binding</keyword>
<dbReference type="CDD" id="cd15541">
    <property type="entry name" value="PHD_TIF1_like"/>
    <property type="match status" value="1"/>
</dbReference>
<evidence type="ECO:0008006" key="15">
    <source>
        <dbReference type="Google" id="ProtNLM"/>
    </source>
</evidence>
<dbReference type="InterPro" id="IPR011011">
    <property type="entry name" value="Znf_FYVE_PHD"/>
</dbReference>
<dbReference type="Gene3D" id="3.30.40.10">
    <property type="entry name" value="Zinc/RING finger domain, C3HC4 (zinc finger)"/>
    <property type="match status" value="1"/>
</dbReference>
<keyword evidence="4" id="KW-0862">Zinc</keyword>
<evidence type="ECO:0000256" key="3">
    <source>
        <dbReference type="ARBA" id="ARBA00022771"/>
    </source>
</evidence>
<keyword evidence="1" id="KW-0597">Phosphoprotein</keyword>
<evidence type="ECO:0000256" key="7">
    <source>
        <dbReference type="PROSITE-ProRule" id="PRU00146"/>
    </source>
</evidence>
<feature type="domain" description="Bromo" evidence="9">
    <location>
        <begin position="547"/>
        <end position="597"/>
    </location>
</feature>
<feature type="domain" description="SAND" evidence="11">
    <location>
        <begin position="183"/>
        <end position="261"/>
    </location>
</feature>
<dbReference type="Pfam" id="PF01342">
    <property type="entry name" value="SAND"/>
    <property type="match status" value="2"/>
</dbReference>
<name>A0A9D3PH43_MEGAT</name>
<dbReference type="Pfam" id="PF00628">
    <property type="entry name" value="PHD"/>
    <property type="match status" value="1"/>
</dbReference>
<dbReference type="InterPro" id="IPR000770">
    <property type="entry name" value="SAND_dom"/>
</dbReference>
<feature type="compositionally biased region" description="Acidic residues" evidence="8">
    <location>
        <begin position="300"/>
        <end position="333"/>
    </location>
</feature>
<keyword evidence="3 7" id="KW-0863">Zinc-finger</keyword>
<dbReference type="GO" id="GO:0008270">
    <property type="term" value="F:zinc ion binding"/>
    <property type="evidence" value="ECO:0007669"/>
    <property type="project" value="UniProtKB-KW"/>
</dbReference>
<feature type="compositionally biased region" description="Polar residues" evidence="8">
    <location>
        <begin position="286"/>
        <end position="295"/>
    </location>
</feature>
<dbReference type="Proteomes" id="UP001046870">
    <property type="component" value="Chromosome 19"/>
</dbReference>
<comment type="caution">
    <text evidence="13">The sequence shown here is derived from an EMBL/GenBank/DDBJ whole genome shotgun (WGS) entry which is preliminary data.</text>
</comment>
<organism evidence="13 14">
    <name type="scientific">Megalops atlanticus</name>
    <name type="common">Tarpon</name>
    <name type="synonym">Clupea gigantea</name>
    <dbReference type="NCBI Taxonomy" id="7932"/>
    <lineage>
        <taxon>Eukaryota</taxon>
        <taxon>Metazoa</taxon>
        <taxon>Chordata</taxon>
        <taxon>Craniata</taxon>
        <taxon>Vertebrata</taxon>
        <taxon>Euteleostomi</taxon>
        <taxon>Actinopterygii</taxon>
        <taxon>Neopterygii</taxon>
        <taxon>Teleostei</taxon>
        <taxon>Elopiformes</taxon>
        <taxon>Megalopidae</taxon>
        <taxon>Megalops</taxon>
    </lineage>
</organism>
<evidence type="ECO:0000313" key="14">
    <source>
        <dbReference type="Proteomes" id="UP001046870"/>
    </source>
</evidence>
<dbReference type="InterPro" id="IPR043563">
    <property type="entry name" value="Sp110/Sp140/Sp140L-like"/>
</dbReference>
<dbReference type="PROSITE" id="PS50016">
    <property type="entry name" value="ZF_PHD_2"/>
    <property type="match status" value="1"/>
</dbReference>
<dbReference type="EMBL" id="JAFDVH010000019">
    <property type="protein sequence ID" value="KAG7460090.1"/>
    <property type="molecule type" value="Genomic_DNA"/>
</dbReference>
<dbReference type="Pfam" id="PF03172">
    <property type="entry name" value="HSR"/>
    <property type="match status" value="1"/>
</dbReference>
<dbReference type="SUPFAM" id="SSF57903">
    <property type="entry name" value="FYVE/PHD zinc finger"/>
    <property type="match status" value="1"/>
</dbReference>
<feature type="region of interest" description="Disordered" evidence="8">
    <location>
        <begin position="117"/>
        <end position="174"/>
    </location>
</feature>
<evidence type="ECO:0000256" key="6">
    <source>
        <dbReference type="PROSITE-ProRule" id="PRU00035"/>
    </source>
</evidence>
<evidence type="ECO:0000256" key="4">
    <source>
        <dbReference type="ARBA" id="ARBA00022833"/>
    </source>
</evidence>
<dbReference type="PROSITE" id="PS50014">
    <property type="entry name" value="BROMODOMAIN_2"/>
    <property type="match status" value="1"/>
</dbReference>
<dbReference type="CDD" id="cd04369">
    <property type="entry name" value="Bromodomain"/>
    <property type="match status" value="1"/>
</dbReference>